<evidence type="ECO:0000256" key="2">
    <source>
        <dbReference type="SAM" id="SignalP"/>
    </source>
</evidence>
<reference evidence="4 5" key="1">
    <citation type="submission" date="2019-06" db="EMBL/GenBank/DDBJ databases">
        <title>Genomic Encyclopedia of Type Strains, Phase IV (KMG-V): Genome sequencing to study the core and pangenomes of soil and plant-associated prokaryotes.</title>
        <authorList>
            <person name="Whitman W."/>
        </authorList>
    </citation>
    <scope>NUCLEOTIDE SEQUENCE [LARGE SCALE GENOMIC DNA]</scope>
    <source>
        <strain evidence="4 5">BR 10355</strain>
    </source>
</reference>
<dbReference type="SUPFAM" id="SSF56601">
    <property type="entry name" value="beta-lactamase/transpeptidase-like"/>
    <property type="match status" value="1"/>
</dbReference>
<accession>A0A560LDX3</accession>
<protein>
    <submittedName>
        <fullName evidence="4">CubicO group peptidase (Beta-lactamase class C family)</fullName>
    </submittedName>
</protein>
<dbReference type="InterPro" id="IPR050789">
    <property type="entry name" value="Diverse_Enzym_Activities"/>
</dbReference>
<gene>
    <name evidence="4" type="ORF">FBZ93_11096</name>
</gene>
<proteinExistence type="predicted"/>
<dbReference type="InterPro" id="IPR012338">
    <property type="entry name" value="Beta-lactam/transpept-like"/>
</dbReference>
<evidence type="ECO:0000313" key="5">
    <source>
        <dbReference type="Proteomes" id="UP000321304"/>
    </source>
</evidence>
<organism evidence="4 5">
    <name type="scientific">Bradyrhizobium macuxiense</name>
    <dbReference type="NCBI Taxonomy" id="1755647"/>
    <lineage>
        <taxon>Bacteria</taxon>
        <taxon>Pseudomonadati</taxon>
        <taxon>Pseudomonadota</taxon>
        <taxon>Alphaproteobacteria</taxon>
        <taxon>Hyphomicrobiales</taxon>
        <taxon>Nitrobacteraceae</taxon>
        <taxon>Bradyrhizobium</taxon>
    </lineage>
</organism>
<sequence length="521" mass="56788">MQAVDRVVGLSSRIRAAALGAAILLASAYSGAANGQSPEPVWPTAQWETSTPEQQGMDSAALAKLVANGTTRSFDSLLVTRHGRIVLDAYYAPFTADMPHAINSSTKAVVATLLAMAYKDGLLDRLDHPMLDFFSDRNIADVDERKKSITVQHLLNMTSGLDWDEGFEGGREQSLRDMGKSPDWVQFILDRPMAHAPGETFYYNSGGSHLLSAIVSKLTGKNTADFAEERLFGPLGINRPFWRRDPQRLPIGGFGLMMRPRDMAKIGYLYLRNGEWAGKQLLPADFLDAVNHASIDMHSRFDPSRRYANQFWAIPDKHIYMTVGYHCQVVMVLPERDIVAVMTANNFCSFGKLADEISAAVKSDQALPADAAATEQLAKAIADVSIERPTQVGATPATASAISGRTYKFPDNDLGIKTLTLFLADENPRYVVETNAGDPARRHFDGPIGLGGLYRKSAPTFLGVRAVKGAWTDERTLVVDLQYVGLGDAWTWTLTYDGDKVALRGKARDGREGAAEGAAGG</sequence>
<dbReference type="Pfam" id="PF00144">
    <property type="entry name" value="Beta-lactamase"/>
    <property type="match status" value="1"/>
</dbReference>
<dbReference type="Gene3D" id="3.40.710.10">
    <property type="entry name" value="DD-peptidase/beta-lactamase superfamily"/>
    <property type="match status" value="1"/>
</dbReference>
<keyword evidence="2" id="KW-0732">Signal</keyword>
<evidence type="ECO:0000259" key="3">
    <source>
        <dbReference type="Pfam" id="PF00144"/>
    </source>
</evidence>
<feature type="signal peptide" evidence="2">
    <location>
        <begin position="1"/>
        <end position="32"/>
    </location>
</feature>
<dbReference type="OrthoDB" id="9814204at2"/>
<dbReference type="AlphaFoldDB" id="A0A560LDX3"/>
<feature type="region of interest" description="Disordered" evidence="1">
    <location>
        <begin position="34"/>
        <end position="53"/>
    </location>
</feature>
<evidence type="ECO:0000256" key="1">
    <source>
        <dbReference type="SAM" id="MobiDB-lite"/>
    </source>
</evidence>
<dbReference type="InterPro" id="IPR001466">
    <property type="entry name" value="Beta-lactam-related"/>
</dbReference>
<evidence type="ECO:0000313" key="4">
    <source>
        <dbReference type="EMBL" id="TWB93492.1"/>
    </source>
</evidence>
<dbReference type="RefSeq" id="WP_146989590.1">
    <property type="nucleotide sequence ID" value="NZ_VITY01000010.1"/>
</dbReference>
<dbReference type="EMBL" id="VITY01000010">
    <property type="protein sequence ID" value="TWB93492.1"/>
    <property type="molecule type" value="Genomic_DNA"/>
</dbReference>
<dbReference type="Proteomes" id="UP000321304">
    <property type="component" value="Unassembled WGS sequence"/>
</dbReference>
<feature type="chain" id="PRO_5021798062" evidence="2">
    <location>
        <begin position="33"/>
        <end position="521"/>
    </location>
</feature>
<feature type="domain" description="Beta-lactamase-related" evidence="3">
    <location>
        <begin position="75"/>
        <end position="347"/>
    </location>
</feature>
<dbReference type="PANTHER" id="PTHR43283:SF7">
    <property type="entry name" value="BETA-LACTAMASE-RELATED DOMAIN-CONTAINING PROTEIN"/>
    <property type="match status" value="1"/>
</dbReference>
<keyword evidence="5" id="KW-1185">Reference proteome</keyword>
<name>A0A560LDX3_9BRAD</name>
<dbReference type="PANTHER" id="PTHR43283">
    <property type="entry name" value="BETA-LACTAMASE-RELATED"/>
    <property type="match status" value="1"/>
</dbReference>
<comment type="caution">
    <text evidence="4">The sequence shown here is derived from an EMBL/GenBank/DDBJ whole genome shotgun (WGS) entry which is preliminary data.</text>
</comment>